<dbReference type="Proteomes" id="UP001164746">
    <property type="component" value="Chromosome 12"/>
</dbReference>
<dbReference type="EMBL" id="CP111023">
    <property type="protein sequence ID" value="WAR22548.1"/>
    <property type="molecule type" value="Genomic_DNA"/>
</dbReference>
<evidence type="ECO:0000313" key="2">
    <source>
        <dbReference type="Proteomes" id="UP001164746"/>
    </source>
</evidence>
<keyword evidence="2" id="KW-1185">Reference proteome</keyword>
<gene>
    <name evidence="1" type="ORF">MAR_016522</name>
</gene>
<proteinExistence type="predicted"/>
<protein>
    <submittedName>
        <fullName evidence="1">Uncharacterized protein</fullName>
    </submittedName>
</protein>
<name>A0ABY7FK17_MYAAR</name>
<reference evidence="1" key="1">
    <citation type="submission" date="2022-11" db="EMBL/GenBank/DDBJ databases">
        <title>Centuries of genome instability and evolution in soft-shell clam transmissible cancer (bioRxiv).</title>
        <authorList>
            <person name="Hart S.F.M."/>
            <person name="Yonemitsu M.A."/>
            <person name="Giersch R.M."/>
            <person name="Beal B.F."/>
            <person name="Arriagada G."/>
            <person name="Davis B.W."/>
            <person name="Ostrander E.A."/>
            <person name="Goff S.P."/>
            <person name="Metzger M.J."/>
        </authorList>
    </citation>
    <scope>NUCLEOTIDE SEQUENCE</scope>
    <source>
        <strain evidence="1">MELC-2E11</strain>
        <tissue evidence="1">Siphon/mantle</tissue>
    </source>
</reference>
<accession>A0ABY7FK17</accession>
<evidence type="ECO:0000313" key="1">
    <source>
        <dbReference type="EMBL" id="WAR22548.1"/>
    </source>
</evidence>
<organism evidence="1 2">
    <name type="scientific">Mya arenaria</name>
    <name type="common">Soft-shell clam</name>
    <dbReference type="NCBI Taxonomy" id="6604"/>
    <lineage>
        <taxon>Eukaryota</taxon>
        <taxon>Metazoa</taxon>
        <taxon>Spiralia</taxon>
        <taxon>Lophotrochozoa</taxon>
        <taxon>Mollusca</taxon>
        <taxon>Bivalvia</taxon>
        <taxon>Autobranchia</taxon>
        <taxon>Heteroconchia</taxon>
        <taxon>Euheterodonta</taxon>
        <taxon>Imparidentia</taxon>
        <taxon>Neoheterodontei</taxon>
        <taxon>Myida</taxon>
        <taxon>Myoidea</taxon>
        <taxon>Myidae</taxon>
        <taxon>Mya</taxon>
    </lineage>
</organism>
<sequence length="91" mass="10516">MLLNGFPKTALEICRIALRLFKGKFLRFMSGWKDQGQDRKGALKPEDSNVNFAVPSRQCFEESYLDKKLRVVPVYLNIKLVHEDDTAIEDI</sequence>